<keyword evidence="3" id="KW-1185">Reference proteome</keyword>
<proteinExistence type="predicted"/>
<evidence type="ECO:0000313" key="2">
    <source>
        <dbReference type="EMBL" id="KAI3404192.2"/>
    </source>
</evidence>
<sequence>MVYSAKPKISNPTELILLEESSKTETFRKLEQQRKMKAKPYMMYKPYQFYHHYHYGSLITILSNGEMCFYYAITISLFLLASYYVIWVLPIAVLRSSEKIYYYLTGHRMSFNVLGLINSVFAKSNRGNGTNPILLSISEIPKRIN</sequence>
<comment type="caution">
    <text evidence="2">The sequence shown here is derived from an EMBL/GenBank/DDBJ whole genome shotgun (WGS) entry which is preliminary data.</text>
</comment>
<dbReference type="Proteomes" id="UP001202479">
    <property type="component" value="Unassembled WGS sequence"/>
</dbReference>
<dbReference type="GeneID" id="73380570"/>
<accession>A0AAI9SWR1</accession>
<feature type="transmembrane region" description="Helical" evidence="1">
    <location>
        <begin position="100"/>
        <end position="121"/>
    </location>
</feature>
<organism evidence="2 3">
    <name type="scientific">Candida oxycetoniae</name>
    <dbReference type="NCBI Taxonomy" id="497107"/>
    <lineage>
        <taxon>Eukaryota</taxon>
        <taxon>Fungi</taxon>
        <taxon>Dikarya</taxon>
        <taxon>Ascomycota</taxon>
        <taxon>Saccharomycotina</taxon>
        <taxon>Pichiomycetes</taxon>
        <taxon>Debaryomycetaceae</taxon>
        <taxon>Candida/Lodderomyces clade</taxon>
        <taxon>Candida</taxon>
    </lineage>
</organism>
<protein>
    <submittedName>
        <fullName evidence="2">Uncharacterized protein</fullName>
    </submittedName>
</protein>
<dbReference type="RefSeq" id="XP_049179937.1">
    <property type="nucleotide sequence ID" value="XM_049324235.1"/>
</dbReference>
<keyword evidence="1" id="KW-0812">Transmembrane</keyword>
<evidence type="ECO:0000256" key="1">
    <source>
        <dbReference type="SAM" id="Phobius"/>
    </source>
</evidence>
<name>A0AAI9SWR1_9ASCO</name>
<feature type="transmembrane region" description="Helical" evidence="1">
    <location>
        <begin position="68"/>
        <end position="94"/>
    </location>
</feature>
<gene>
    <name evidence="2" type="ORF">KGF56_002953</name>
</gene>
<keyword evidence="1" id="KW-1133">Transmembrane helix</keyword>
<evidence type="ECO:0000313" key="3">
    <source>
        <dbReference type="Proteomes" id="UP001202479"/>
    </source>
</evidence>
<dbReference type="AlphaFoldDB" id="A0AAI9SWR1"/>
<dbReference type="EMBL" id="JAHUZD010000106">
    <property type="protein sequence ID" value="KAI3404192.2"/>
    <property type="molecule type" value="Genomic_DNA"/>
</dbReference>
<reference evidence="2" key="1">
    <citation type="journal article" date="2022" name="DNA Res.">
        <title>Genome analysis of five recently described species of the CUG-Ser clade uncovers Candida theae as a new hybrid lineage with pathogenic potential in the Candida parapsilosis species complex.</title>
        <authorList>
            <person name="Mixao V."/>
            <person name="Del Olmo V."/>
            <person name="Hegedusova E."/>
            <person name="Saus E."/>
            <person name="Pryszcz L."/>
            <person name="Cillingova A."/>
            <person name="Nosek J."/>
            <person name="Gabaldon T."/>
        </authorList>
    </citation>
    <scope>NUCLEOTIDE SEQUENCE</scope>
    <source>
        <strain evidence="2">CBS 10844</strain>
    </source>
</reference>
<keyword evidence="1" id="KW-0472">Membrane</keyword>